<keyword evidence="5" id="KW-0808">Transferase</keyword>
<dbReference type="Gene3D" id="1.10.8.500">
    <property type="entry name" value="HAMP domain in histidine kinase"/>
    <property type="match status" value="1"/>
</dbReference>
<dbReference type="Pfam" id="PF02743">
    <property type="entry name" value="dCache_1"/>
    <property type="match status" value="1"/>
</dbReference>
<protein>
    <submittedName>
        <fullName evidence="20">Methyl-accepting chemotaxis protein</fullName>
    </submittedName>
</protein>
<evidence type="ECO:0000256" key="14">
    <source>
        <dbReference type="ARBA" id="ARBA00029447"/>
    </source>
</evidence>
<evidence type="ECO:0000256" key="15">
    <source>
        <dbReference type="PROSITE-ProRule" id="PRU00284"/>
    </source>
</evidence>
<proteinExistence type="inferred from homology"/>
<dbReference type="InterPro" id="IPR013656">
    <property type="entry name" value="PAS_4"/>
</dbReference>
<dbReference type="GO" id="GO:0005886">
    <property type="term" value="C:plasma membrane"/>
    <property type="evidence" value="ECO:0007669"/>
    <property type="project" value="UniProtKB-SubCell"/>
</dbReference>
<feature type="domain" description="PAC" evidence="18">
    <location>
        <begin position="432"/>
        <end position="484"/>
    </location>
</feature>
<feature type="domain" description="HAMP" evidence="19">
    <location>
        <begin position="308"/>
        <end position="360"/>
    </location>
</feature>
<reference evidence="20 21" key="1">
    <citation type="submission" date="2018-02" db="EMBL/GenBank/DDBJ databases">
        <title>Genome sequence of Desulfovibrio carbinolicus DSM 3852.</title>
        <authorList>
            <person name="Wilbanks E."/>
            <person name="Skennerton C.T."/>
            <person name="Orphan V.J."/>
        </authorList>
    </citation>
    <scope>NUCLEOTIDE SEQUENCE [LARGE SCALE GENOMIC DNA]</scope>
    <source>
        <strain evidence="20 21">DSM 3852</strain>
    </source>
</reference>
<evidence type="ECO:0000313" key="20">
    <source>
        <dbReference type="EMBL" id="QAZ67098.1"/>
    </source>
</evidence>
<dbReference type="PROSITE" id="PS50113">
    <property type="entry name" value="PAC"/>
    <property type="match status" value="1"/>
</dbReference>
<dbReference type="Pfam" id="PF00672">
    <property type="entry name" value="HAMP"/>
    <property type="match status" value="1"/>
</dbReference>
<feature type="transmembrane region" description="Helical" evidence="16">
    <location>
        <begin position="286"/>
        <end position="306"/>
    </location>
</feature>
<keyword evidence="12 16" id="KW-0472">Membrane</keyword>
<evidence type="ECO:0000256" key="8">
    <source>
        <dbReference type="ARBA" id="ARBA00022777"/>
    </source>
</evidence>
<dbReference type="GO" id="GO:0016301">
    <property type="term" value="F:kinase activity"/>
    <property type="evidence" value="ECO:0007669"/>
    <property type="project" value="UniProtKB-KW"/>
</dbReference>
<dbReference type="PANTHER" id="PTHR32089">
    <property type="entry name" value="METHYL-ACCEPTING CHEMOTAXIS PROTEIN MCPB"/>
    <property type="match status" value="1"/>
</dbReference>
<evidence type="ECO:0000256" key="2">
    <source>
        <dbReference type="ARBA" id="ARBA00022475"/>
    </source>
</evidence>
<evidence type="ECO:0000259" key="19">
    <source>
        <dbReference type="PROSITE" id="PS50885"/>
    </source>
</evidence>
<evidence type="ECO:0000256" key="4">
    <source>
        <dbReference type="ARBA" id="ARBA00022553"/>
    </source>
</evidence>
<keyword evidence="13 15" id="KW-0807">Transducer</keyword>
<dbReference type="AlphaFoldDB" id="A0A4P6HPK7"/>
<dbReference type="Pfam" id="PF00015">
    <property type="entry name" value="MCPsignal"/>
    <property type="match status" value="1"/>
</dbReference>
<comment type="subcellular location">
    <subcellularLocation>
        <location evidence="1">Cell membrane</location>
        <topology evidence="1">Multi-pass membrane protein</topology>
    </subcellularLocation>
</comment>
<dbReference type="Pfam" id="PF08448">
    <property type="entry name" value="PAS_4"/>
    <property type="match status" value="1"/>
</dbReference>
<dbReference type="SUPFAM" id="SSF55785">
    <property type="entry name" value="PYP-like sensor domain (PAS domain)"/>
    <property type="match status" value="1"/>
</dbReference>
<evidence type="ECO:0000256" key="10">
    <source>
        <dbReference type="ARBA" id="ARBA00022989"/>
    </source>
</evidence>
<evidence type="ECO:0000256" key="3">
    <source>
        <dbReference type="ARBA" id="ARBA00022500"/>
    </source>
</evidence>
<comment type="similarity">
    <text evidence="14">Belongs to the methyl-accepting chemotaxis (MCP) protein family.</text>
</comment>
<dbReference type="CDD" id="cd12912">
    <property type="entry name" value="PDC2_MCP_like"/>
    <property type="match status" value="1"/>
</dbReference>
<dbReference type="InterPro" id="IPR029151">
    <property type="entry name" value="Sensor-like_sf"/>
</dbReference>
<dbReference type="PROSITE" id="PS50111">
    <property type="entry name" value="CHEMOTAXIS_TRANSDUC_2"/>
    <property type="match status" value="1"/>
</dbReference>
<evidence type="ECO:0000256" key="7">
    <source>
        <dbReference type="ARBA" id="ARBA00022741"/>
    </source>
</evidence>
<dbReference type="SUPFAM" id="SSF58104">
    <property type="entry name" value="Methyl-accepting chemotaxis protein (MCP) signaling domain"/>
    <property type="match status" value="1"/>
</dbReference>
<gene>
    <name evidence="20" type="ORF">C3Y92_07595</name>
</gene>
<keyword evidence="8" id="KW-0418">Kinase</keyword>
<keyword evidence="9" id="KW-0067">ATP-binding</keyword>
<dbReference type="InterPro" id="IPR003660">
    <property type="entry name" value="HAMP_dom"/>
</dbReference>
<dbReference type="GO" id="GO:0005524">
    <property type="term" value="F:ATP binding"/>
    <property type="evidence" value="ECO:0007669"/>
    <property type="project" value="UniProtKB-KW"/>
</dbReference>
<dbReference type="PANTHER" id="PTHR32089:SF112">
    <property type="entry name" value="LYSOZYME-LIKE PROTEIN-RELATED"/>
    <property type="match status" value="1"/>
</dbReference>
<dbReference type="InterPro" id="IPR035965">
    <property type="entry name" value="PAS-like_dom_sf"/>
</dbReference>
<dbReference type="KEGG" id="dcb:C3Y92_07595"/>
<keyword evidence="10 16" id="KW-1133">Transmembrane helix</keyword>
<dbReference type="SUPFAM" id="SSF158472">
    <property type="entry name" value="HAMP domain-like"/>
    <property type="match status" value="1"/>
</dbReference>
<evidence type="ECO:0000313" key="21">
    <source>
        <dbReference type="Proteomes" id="UP000293296"/>
    </source>
</evidence>
<dbReference type="CDD" id="cd06225">
    <property type="entry name" value="HAMP"/>
    <property type="match status" value="1"/>
</dbReference>
<dbReference type="Gene3D" id="1.10.287.950">
    <property type="entry name" value="Methyl-accepting chemotaxis protein"/>
    <property type="match status" value="1"/>
</dbReference>
<dbReference type="GO" id="GO:0000160">
    <property type="term" value="P:phosphorelay signal transduction system"/>
    <property type="evidence" value="ECO:0007669"/>
    <property type="project" value="UniProtKB-KW"/>
</dbReference>
<keyword evidence="21" id="KW-1185">Reference proteome</keyword>
<dbReference type="SUPFAM" id="SSF103190">
    <property type="entry name" value="Sensory domain-like"/>
    <property type="match status" value="1"/>
</dbReference>
<dbReference type="CDD" id="cd12914">
    <property type="entry name" value="PDC1_DGC_like"/>
    <property type="match status" value="1"/>
</dbReference>
<evidence type="ECO:0000256" key="5">
    <source>
        <dbReference type="ARBA" id="ARBA00022679"/>
    </source>
</evidence>
<evidence type="ECO:0000256" key="16">
    <source>
        <dbReference type="SAM" id="Phobius"/>
    </source>
</evidence>
<dbReference type="EMBL" id="CP026538">
    <property type="protein sequence ID" value="QAZ67098.1"/>
    <property type="molecule type" value="Genomic_DNA"/>
</dbReference>
<evidence type="ECO:0000256" key="12">
    <source>
        <dbReference type="ARBA" id="ARBA00023136"/>
    </source>
</evidence>
<dbReference type="OrthoDB" id="9816383at2"/>
<keyword evidence="7" id="KW-0547">Nucleotide-binding</keyword>
<dbReference type="Proteomes" id="UP000293296">
    <property type="component" value="Chromosome"/>
</dbReference>
<dbReference type="InterPro" id="IPR000700">
    <property type="entry name" value="PAS-assoc_C"/>
</dbReference>
<dbReference type="GO" id="GO:0006935">
    <property type="term" value="P:chemotaxis"/>
    <property type="evidence" value="ECO:0007669"/>
    <property type="project" value="UniProtKB-KW"/>
</dbReference>
<keyword evidence="3" id="KW-0145">Chemotaxis</keyword>
<evidence type="ECO:0000256" key="6">
    <source>
        <dbReference type="ARBA" id="ARBA00022692"/>
    </source>
</evidence>
<keyword evidence="6 16" id="KW-0812">Transmembrane</keyword>
<evidence type="ECO:0000256" key="13">
    <source>
        <dbReference type="ARBA" id="ARBA00023224"/>
    </source>
</evidence>
<evidence type="ECO:0000256" key="1">
    <source>
        <dbReference type="ARBA" id="ARBA00004651"/>
    </source>
</evidence>
<evidence type="ECO:0000256" key="11">
    <source>
        <dbReference type="ARBA" id="ARBA00023012"/>
    </source>
</evidence>
<dbReference type="CDD" id="cd11386">
    <property type="entry name" value="MCP_signal"/>
    <property type="match status" value="1"/>
</dbReference>
<feature type="domain" description="Methyl-accepting transducer" evidence="17">
    <location>
        <begin position="499"/>
        <end position="735"/>
    </location>
</feature>
<dbReference type="Gene3D" id="3.30.450.20">
    <property type="entry name" value="PAS domain"/>
    <property type="match status" value="3"/>
</dbReference>
<dbReference type="PROSITE" id="PS50885">
    <property type="entry name" value="HAMP"/>
    <property type="match status" value="1"/>
</dbReference>
<sequence>MRTIGISGVLTLAVCATVLAGILGLLAYVSATTTATAEQLAEQSMRQSAEAVSQTLDLYAGQASELAAALSLRSGIREAFDGNPAVAQSVLVETLASFKGVRSVVVFDAAGGLLAGRDAAGKVFEAGASYADRPYVQALQSGASAFLTKATLAAKNGGSRIMVAANAVRAKDGKLLGGVAVCCDVGPAVTALIAPLRFGEKGYGFVLDEAGVVAAHAGDPTMAGRDVTGLDFIRRLMQVKHGVFDYMWKDEAKTMAVVQSPATGWYVGMTASKADLGAAAASQRNMLLAMGLAVVALITAVIAVLARRLVLRPLAAINAFADRVADGDFGVKLEGSFRYELAALAGHVRHMVDELKTRLGFAKGLLDAMPLACVVAAPDGSLRFLNQPVLDFIKAPGRPEDYLGQMAGEFFYGDPDRPTITARAIAEGRALTGVQAEVPARDGSAAFTQIDAAPLFDLDGVCLGGVALFSDLTQLRRQQLHIEAQNGLIGRTASEAASVADRMASAAEQLSAQIEQCSQGATEQSDRVQGTATAVEQMNATIVEVAKNAAETARSAEQAQEMARRGAGLANDVVGAVNAVRQQAASLKDTMSGLGQRAQGIGAVMNVISDIADQTNLLALNAAIEAARAGEAGRGFAVVADEVRKLAEKTMTATREVGQAIAGIQQGTAETVAMVDEAVASVEEATSLARRSGEALTDIVTMVSSAGEQVQAIATAAEEQSSTVEEISRAVAAINRIAGETADAMIQSATAVTDLADQAQGLSSLVADMQSSESRPALGA</sequence>
<dbReference type="RefSeq" id="WP_129351338.1">
    <property type="nucleotide sequence ID" value="NZ_CP026538.1"/>
</dbReference>
<dbReference type="SMART" id="SM00304">
    <property type="entry name" value="HAMP"/>
    <property type="match status" value="2"/>
</dbReference>
<dbReference type="InterPro" id="IPR004089">
    <property type="entry name" value="MCPsignal_dom"/>
</dbReference>
<dbReference type="InterPro" id="IPR033479">
    <property type="entry name" value="dCache_1"/>
</dbReference>
<evidence type="ECO:0000256" key="9">
    <source>
        <dbReference type="ARBA" id="ARBA00022840"/>
    </source>
</evidence>
<keyword evidence="11" id="KW-0902">Two-component regulatory system</keyword>
<accession>A0A4P6HPK7</accession>
<evidence type="ECO:0000259" key="17">
    <source>
        <dbReference type="PROSITE" id="PS50111"/>
    </source>
</evidence>
<dbReference type="FunFam" id="1.10.287.950:FF:000001">
    <property type="entry name" value="Methyl-accepting chemotaxis sensory transducer"/>
    <property type="match status" value="1"/>
</dbReference>
<name>A0A4P6HPK7_9BACT</name>
<keyword evidence="4" id="KW-0597">Phosphoprotein</keyword>
<evidence type="ECO:0000259" key="18">
    <source>
        <dbReference type="PROSITE" id="PS50113"/>
    </source>
</evidence>
<keyword evidence="2" id="KW-1003">Cell membrane</keyword>
<dbReference type="SMART" id="SM00283">
    <property type="entry name" value="MA"/>
    <property type="match status" value="1"/>
</dbReference>
<organism evidence="20 21">
    <name type="scientific">Solidesulfovibrio carbinolicus</name>
    <dbReference type="NCBI Taxonomy" id="296842"/>
    <lineage>
        <taxon>Bacteria</taxon>
        <taxon>Pseudomonadati</taxon>
        <taxon>Thermodesulfobacteriota</taxon>
        <taxon>Desulfovibrionia</taxon>
        <taxon>Desulfovibrionales</taxon>
        <taxon>Desulfovibrionaceae</taxon>
        <taxon>Solidesulfovibrio</taxon>
    </lineage>
</organism>